<evidence type="ECO:0000313" key="3">
    <source>
        <dbReference type="EMBL" id="BAT58255.1"/>
    </source>
</evidence>
<keyword evidence="2" id="KW-0472">Membrane</keyword>
<feature type="transmembrane region" description="Helical" evidence="2">
    <location>
        <begin position="333"/>
        <end position="354"/>
    </location>
</feature>
<evidence type="ECO:0008006" key="5">
    <source>
        <dbReference type="Google" id="ProtNLM"/>
    </source>
</evidence>
<accession>A0A0S3PQN9</accession>
<keyword evidence="2" id="KW-1133">Transmembrane helix</keyword>
<organism evidence="3 4">
    <name type="scientific">Variibacter gotjawalensis</name>
    <dbReference type="NCBI Taxonomy" id="1333996"/>
    <lineage>
        <taxon>Bacteria</taxon>
        <taxon>Pseudomonadati</taxon>
        <taxon>Pseudomonadota</taxon>
        <taxon>Alphaproteobacteria</taxon>
        <taxon>Hyphomicrobiales</taxon>
        <taxon>Nitrobacteraceae</taxon>
        <taxon>Variibacter</taxon>
    </lineage>
</organism>
<dbReference type="InterPro" id="IPR011852">
    <property type="entry name" value="TRAP_TAXI"/>
</dbReference>
<sequence length="456" mass="49768">MTETRLQLETRLPAWLRWTLTLGLILLLVSLGVKAYHQYSKPTTLTIAASDEGDTIKILNALAGRLANQKSRVRLKVIPTGDMSESANLFASDKADLAVLRADIGNQGAARTVVVAAQSVALMLLPPGSTIDDFDDLKTKQVGVINGDINKRVVDALAASYAMDRNRFKNVTPEEAKKMIQAKQLQALLVVTPVTERYLSVAREFLGLKPKQKPGIVAIDQADAIASYARYYESYELPKGTLWGSPQVPDEEMETLRVPINIVAQRRLEPELITILTRVLMDARGTLSTEFPILSLIRTPPTDKDAYIPLHPGAATYYEGNEKSFFDRYGDPIFYGTMLTGVLASALAGLWQFLGIGARPVKKGSLTVLASILGRVREADTEEQLAELEDRIDAIVQAELIGEAHSVETGADPGSLNLAVARCEKAIERRRQVLRNGGGETTSAPQPLPARPTLVT</sequence>
<dbReference type="PANTHER" id="PTHR42941">
    <property type="entry name" value="SLL1037 PROTEIN"/>
    <property type="match status" value="1"/>
</dbReference>
<dbReference type="Gene3D" id="3.40.190.10">
    <property type="entry name" value="Periplasmic binding protein-like II"/>
    <property type="match status" value="2"/>
</dbReference>
<keyword evidence="4" id="KW-1185">Reference proteome</keyword>
<dbReference type="KEGG" id="vgo:GJW-30_1_00778"/>
<feature type="region of interest" description="Disordered" evidence="1">
    <location>
        <begin position="435"/>
        <end position="456"/>
    </location>
</feature>
<evidence type="ECO:0000256" key="1">
    <source>
        <dbReference type="SAM" id="MobiDB-lite"/>
    </source>
</evidence>
<dbReference type="Proteomes" id="UP000236884">
    <property type="component" value="Chromosome"/>
</dbReference>
<dbReference type="PANTHER" id="PTHR42941:SF1">
    <property type="entry name" value="SLL1037 PROTEIN"/>
    <property type="match status" value="1"/>
</dbReference>
<evidence type="ECO:0000313" key="4">
    <source>
        <dbReference type="Proteomes" id="UP000236884"/>
    </source>
</evidence>
<feature type="transmembrane region" description="Helical" evidence="2">
    <location>
        <begin position="15"/>
        <end position="33"/>
    </location>
</feature>
<keyword evidence="2" id="KW-0812">Transmembrane</keyword>
<dbReference type="Pfam" id="PF16868">
    <property type="entry name" value="NMT1_3"/>
    <property type="match status" value="1"/>
</dbReference>
<evidence type="ECO:0000256" key="2">
    <source>
        <dbReference type="SAM" id="Phobius"/>
    </source>
</evidence>
<dbReference type="EMBL" id="AP014946">
    <property type="protein sequence ID" value="BAT58255.1"/>
    <property type="molecule type" value="Genomic_DNA"/>
</dbReference>
<dbReference type="RefSeq" id="WP_157746682.1">
    <property type="nucleotide sequence ID" value="NZ_AP014946.1"/>
</dbReference>
<dbReference type="SUPFAM" id="SSF53850">
    <property type="entry name" value="Periplasmic binding protein-like II"/>
    <property type="match status" value="1"/>
</dbReference>
<gene>
    <name evidence="3" type="ORF">GJW-30_1_00778</name>
</gene>
<proteinExistence type="predicted"/>
<reference evidence="3 4" key="1">
    <citation type="submission" date="2015-08" db="EMBL/GenBank/DDBJ databases">
        <title>Investigation of the bacterial diversity of lava forest soil.</title>
        <authorList>
            <person name="Lee J.S."/>
        </authorList>
    </citation>
    <scope>NUCLEOTIDE SEQUENCE [LARGE SCALE GENOMIC DNA]</scope>
    <source>
        <strain evidence="3 4">GJW-30</strain>
    </source>
</reference>
<name>A0A0S3PQN9_9BRAD</name>
<dbReference type="AlphaFoldDB" id="A0A0S3PQN9"/>
<protein>
    <recommendedName>
        <fullName evidence="5">C4-dicarboxylate ABC transporter substrate-binding protein</fullName>
    </recommendedName>
</protein>